<reference evidence="3" key="2">
    <citation type="submission" date="2020-09" db="EMBL/GenBank/DDBJ databases">
        <authorList>
            <person name="Sun Q."/>
            <person name="Ohkuma M."/>
        </authorList>
    </citation>
    <scope>NUCLEOTIDE SEQUENCE</scope>
    <source>
        <strain evidence="3">JCM 5069</strain>
    </source>
</reference>
<dbReference type="Proteomes" id="UP000603708">
    <property type="component" value="Unassembled WGS sequence"/>
</dbReference>
<keyword evidence="1 2" id="KW-0456">Lyase</keyword>
<evidence type="ECO:0000313" key="3">
    <source>
        <dbReference type="EMBL" id="GHH79638.1"/>
    </source>
</evidence>
<dbReference type="EMBL" id="BNCD01000008">
    <property type="protein sequence ID" value="GHH79638.1"/>
    <property type="molecule type" value="Genomic_DNA"/>
</dbReference>
<protein>
    <recommendedName>
        <fullName evidence="2">Terpene synthase</fullName>
        <ecNumber evidence="2">4.2.3.-</ecNumber>
    </recommendedName>
</protein>
<comment type="cofactor">
    <cofactor evidence="2">
        <name>Mg(2+)</name>
        <dbReference type="ChEBI" id="CHEBI:18420"/>
    </cofactor>
</comment>
<dbReference type="RefSeq" id="WP_189932616.1">
    <property type="nucleotide sequence ID" value="NZ_BNCD01000008.1"/>
</dbReference>
<dbReference type="PANTHER" id="PTHR35201">
    <property type="entry name" value="TERPENE SYNTHASE"/>
    <property type="match status" value="1"/>
</dbReference>
<organism evidence="3 4">
    <name type="scientific">Streptomyces sulfonofaciens</name>
    <dbReference type="NCBI Taxonomy" id="68272"/>
    <lineage>
        <taxon>Bacteria</taxon>
        <taxon>Bacillati</taxon>
        <taxon>Actinomycetota</taxon>
        <taxon>Actinomycetes</taxon>
        <taxon>Kitasatosporales</taxon>
        <taxon>Streptomycetaceae</taxon>
        <taxon>Streptomyces</taxon>
    </lineage>
</organism>
<name>A0A919G902_9ACTN</name>
<keyword evidence="2" id="KW-0479">Metal-binding</keyword>
<dbReference type="SUPFAM" id="SSF48576">
    <property type="entry name" value="Terpenoid synthases"/>
    <property type="match status" value="2"/>
</dbReference>
<dbReference type="CDD" id="cd00687">
    <property type="entry name" value="Terpene_cyclase_nonplant_C1"/>
    <property type="match status" value="1"/>
</dbReference>
<evidence type="ECO:0000313" key="4">
    <source>
        <dbReference type="Proteomes" id="UP000603708"/>
    </source>
</evidence>
<proteinExistence type="inferred from homology"/>
<dbReference type="EC" id="4.2.3.-" evidence="2"/>
<gene>
    <name evidence="3" type="primary">cyc2</name>
    <name evidence="3" type="ORF">GCM10018793_32990</name>
</gene>
<dbReference type="Pfam" id="PF19086">
    <property type="entry name" value="Terpene_syn_C_2"/>
    <property type="match status" value="2"/>
</dbReference>
<accession>A0A919G902</accession>
<keyword evidence="4" id="KW-1185">Reference proteome</keyword>
<evidence type="ECO:0000256" key="1">
    <source>
        <dbReference type="ARBA" id="ARBA00023239"/>
    </source>
</evidence>
<comment type="similarity">
    <text evidence="2">Belongs to the terpene synthase family.</text>
</comment>
<dbReference type="Gene3D" id="1.10.600.10">
    <property type="entry name" value="Farnesyl Diphosphate Synthase"/>
    <property type="match status" value="2"/>
</dbReference>
<dbReference type="InterPro" id="IPR034686">
    <property type="entry name" value="Terpene_cyclase-like_2"/>
</dbReference>
<dbReference type="SFLD" id="SFLDS00005">
    <property type="entry name" value="Isoprenoid_Synthase_Type_I"/>
    <property type="match status" value="2"/>
</dbReference>
<dbReference type="GO" id="GO:0010333">
    <property type="term" value="F:terpene synthase activity"/>
    <property type="evidence" value="ECO:0007669"/>
    <property type="project" value="InterPro"/>
</dbReference>
<reference evidence="3" key="1">
    <citation type="journal article" date="2014" name="Int. J. Syst. Evol. Microbiol.">
        <title>Complete genome sequence of Corynebacterium casei LMG S-19264T (=DSM 44701T), isolated from a smear-ripened cheese.</title>
        <authorList>
            <consortium name="US DOE Joint Genome Institute (JGI-PGF)"/>
            <person name="Walter F."/>
            <person name="Albersmeier A."/>
            <person name="Kalinowski J."/>
            <person name="Ruckert C."/>
        </authorList>
    </citation>
    <scope>NUCLEOTIDE SEQUENCE</scope>
    <source>
        <strain evidence="3">JCM 5069</strain>
    </source>
</reference>
<dbReference type="SFLD" id="SFLDG01020">
    <property type="entry name" value="Terpene_Cyclase_Like_2"/>
    <property type="match status" value="2"/>
</dbReference>
<dbReference type="PANTHER" id="PTHR35201:SF4">
    <property type="entry name" value="BETA-PINACENE SYNTHASE-RELATED"/>
    <property type="match status" value="1"/>
</dbReference>
<dbReference type="InterPro" id="IPR008949">
    <property type="entry name" value="Isoprenoid_synthase_dom_sf"/>
</dbReference>
<evidence type="ECO:0000256" key="2">
    <source>
        <dbReference type="RuleBase" id="RU366034"/>
    </source>
</evidence>
<dbReference type="GO" id="GO:0046872">
    <property type="term" value="F:metal ion binding"/>
    <property type="evidence" value="ECO:0007669"/>
    <property type="project" value="UniProtKB-KW"/>
</dbReference>
<dbReference type="AlphaFoldDB" id="A0A919G902"/>
<keyword evidence="2" id="KW-0460">Magnesium</keyword>
<sequence>MTQPFQLPPFYMPYPARLNPHVEQARTHTREWARSMGMLEGSGVWDQADLDAHDYPLLCAYTHPDCDAQALSLITDWYVWVFFFDDHFLEMFKRTQDREGGRAHLDRLPMFMPMDLSTAVPEPANPVEAGLADLWARTVPAMSEGWRSRFALSTENLLNESLWELSNINEGRIANPVEYIEMRRKVGGAPWSAGLVEYATAEVPAGVARERPLRVLMETFSDGVHLRNDLFSYQREVEDEGELSNGVLVLETFFGCSTQQAADMVNDVLTSRLHQFEHTALTEVPALAALKGLAPGEVAAVAAYTKGLQDWQSGGHEWHLRSSRYMNEGALRTSPLGGPKGLGTAGADIPGLLAALGAERLRRHTHVPFQRVGPEELPDFAMPFPLTLSPHLPGARQRVATWCTRMGILSEGIWDAYRLDAYDLPLCAAGIHPDATEDGLDLSSAWLAWGTYGDDYYPLVFGHRRDLAGAALCTERLSACMPVDAEEIPPPANALERGLADLWAWTTAEMAPDQRRTLRAAIEVMTESWLWELSNQAQHRVPDPVDYIEMRRATFGSDLTMSLCRLGHGPAVPAEIYRSGPVRSLENAAADYACLLNDIVSYRKEVEYEGEIHNAVVVVQNFFGCDQADARAVVADLMVQRMRQFQHVTAHEFPVLYEDFGLTDEARAALDGYVKELENWMAGILNWHLGCRRYTEADLARRLTTPLRPVPADPAPALRIPRSAVS</sequence>
<comment type="caution">
    <text evidence="3">The sequence shown here is derived from an EMBL/GenBank/DDBJ whole genome shotgun (WGS) entry which is preliminary data.</text>
</comment>